<dbReference type="SUPFAM" id="SSF46785">
    <property type="entry name" value="Winged helix' DNA-binding domain"/>
    <property type="match status" value="1"/>
</dbReference>
<dbReference type="CDD" id="cd00038">
    <property type="entry name" value="CAP_ED"/>
    <property type="match status" value="1"/>
</dbReference>
<dbReference type="SUPFAM" id="SSF51206">
    <property type="entry name" value="cAMP-binding domain-like"/>
    <property type="match status" value="1"/>
</dbReference>
<comment type="caution">
    <text evidence="6">The sequence shown here is derived from an EMBL/GenBank/DDBJ whole genome shotgun (WGS) entry which is preliminary data.</text>
</comment>
<evidence type="ECO:0000256" key="3">
    <source>
        <dbReference type="ARBA" id="ARBA00023163"/>
    </source>
</evidence>
<evidence type="ECO:0000259" key="5">
    <source>
        <dbReference type="PROSITE" id="PS51063"/>
    </source>
</evidence>
<dbReference type="PROSITE" id="PS51063">
    <property type="entry name" value="HTH_CRP_2"/>
    <property type="match status" value="1"/>
</dbReference>
<dbReference type="Pfam" id="PF13545">
    <property type="entry name" value="HTH_Crp_2"/>
    <property type="match status" value="1"/>
</dbReference>
<organism evidence="6 7">
    <name type="scientific">Enterococcus florum</name>
    <dbReference type="NCBI Taxonomy" id="2480627"/>
    <lineage>
        <taxon>Bacteria</taxon>
        <taxon>Bacillati</taxon>
        <taxon>Bacillota</taxon>
        <taxon>Bacilli</taxon>
        <taxon>Lactobacillales</taxon>
        <taxon>Enterococcaceae</taxon>
        <taxon>Enterococcus</taxon>
    </lineage>
</organism>
<accession>A0A4P5PSQ2</accession>
<evidence type="ECO:0000313" key="6">
    <source>
        <dbReference type="EMBL" id="GCF95633.1"/>
    </source>
</evidence>
<dbReference type="GO" id="GO:0003677">
    <property type="term" value="F:DNA binding"/>
    <property type="evidence" value="ECO:0007669"/>
    <property type="project" value="UniProtKB-KW"/>
</dbReference>
<dbReference type="GO" id="GO:0006355">
    <property type="term" value="P:regulation of DNA-templated transcription"/>
    <property type="evidence" value="ECO:0007669"/>
    <property type="project" value="InterPro"/>
</dbReference>
<dbReference type="Proteomes" id="UP000290567">
    <property type="component" value="Unassembled WGS sequence"/>
</dbReference>
<protein>
    <submittedName>
        <fullName evidence="6">Catabolite gene activator protein</fullName>
    </submittedName>
</protein>
<evidence type="ECO:0000256" key="1">
    <source>
        <dbReference type="ARBA" id="ARBA00023015"/>
    </source>
</evidence>
<dbReference type="OrthoDB" id="581021at2"/>
<dbReference type="InterPro" id="IPR000595">
    <property type="entry name" value="cNMP-bd_dom"/>
</dbReference>
<dbReference type="RefSeq" id="WP_146624003.1">
    <property type="nucleotide sequence ID" value="NZ_BJCC01000034.1"/>
</dbReference>
<evidence type="ECO:0000256" key="2">
    <source>
        <dbReference type="ARBA" id="ARBA00023125"/>
    </source>
</evidence>
<keyword evidence="3" id="KW-0804">Transcription</keyword>
<dbReference type="Gene3D" id="2.60.120.10">
    <property type="entry name" value="Jelly Rolls"/>
    <property type="match status" value="1"/>
</dbReference>
<dbReference type="InterPro" id="IPR018490">
    <property type="entry name" value="cNMP-bd_dom_sf"/>
</dbReference>
<dbReference type="InterPro" id="IPR014710">
    <property type="entry name" value="RmlC-like_jellyroll"/>
</dbReference>
<evidence type="ECO:0000259" key="4">
    <source>
        <dbReference type="PROSITE" id="PS50042"/>
    </source>
</evidence>
<feature type="domain" description="HTH crp-type" evidence="5">
    <location>
        <begin position="145"/>
        <end position="208"/>
    </location>
</feature>
<keyword evidence="1" id="KW-0805">Transcription regulation</keyword>
<dbReference type="PROSITE" id="PS50042">
    <property type="entry name" value="CNMP_BINDING_3"/>
    <property type="match status" value="1"/>
</dbReference>
<dbReference type="InterPro" id="IPR012318">
    <property type="entry name" value="HTH_CRP"/>
</dbReference>
<dbReference type="Pfam" id="PF00027">
    <property type="entry name" value="cNMP_binding"/>
    <property type="match status" value="1"/>
</dbReference>
<proteinExistence type="predicted"/>
<keyword evidence="7" id="KW-1185">Reference proteome</keyword>
<sequence length="220" mass="24595">MRNQPLLNAHVQLLKKYGLSDHQSDCRYQTYRIGETILEQGAKLSYLMIVVSGKAKVCSTAMNGKDLVLSYYLSSGLIGDVELMTDSPSAVASVIALSEVGCIKVPYYGKQDPLFENLIFMKILAESLTEKLNSSSQNYLSTALYTGEQRLCSYILRGAYKHYFIDNLTDAAATIGLSYRHLFRLLKKLCDDQLIVREGPGFRILDEKRLRQRSSEASGG</sequence>
<dbReference type="InterPro" id="IPR036390">
    <property type="entry name" value="WH_DNA-bd_sf"/>
</dbReference>
<dbReference type="EMBL" id="BJCC01000034">
    <property type="protein sequence ID" value="GCF95633.1"/>
    <property type="molecule type" value="Genomic_DNA"/>
</dbReference>
<name>A0A4P5PSQ2_9ENTE</name>
<feature type="domain" description="Cyclic nucleotide-binding" evidence="4">
    <location>
        <begin position="31"/>
        <end position="105"/>
    </location>
</feature>
<evidence type="ECO:0000313" key="7">
    <source>
        <dbReference type="Proteomes" id="UP000290567"/>
    </source>
</evidence>
<dbReference type="SMART" id="SM00100">
    <property type="entry name" value="cNMP"/>
    <property type="match status" value="1"/>
</dbReference>
<gene>
    <name evidence="6" type="ORF">NRIC_35240</name>
</gene>
<keyword evidence="2" id="KW-0238">DNA-binding</keyword>
<dbReference type="AlphaFoldDB" id="A0A4P5PSQ2"/>
<reference evidence="7" key="1">
    <citation type="submission" date="2019-02" db="EMBL/GenBank/DDBJ databases">
        <title>Draft genome sequence of Enterococcus sp. Gos25-1.</title>
        <authorList>
            <person name="Tanaka N."/>
            <person name="Shiwa Y."/>
            <person name="Fujita N."/>
        </authorList>
    </citation>
    <scope>NUCLEOTIDE SEQUENCE [LARGE SCALE GENOMIC DNA]</scope>
    <source>
        <strain evidence="7">Gos25-1</strain>
    </source>
</reference>